<dbReference type="AlphaFoldDB" id="A0A4C1Z0Y1"/>
<dbReference type="Proteomes" id="UP000299102">
    <property type="component" value="Unassembled WGS sequence"/>
</dbReference>
<proteinExistence type="predicted"/>
<evidence type="ECO:0000313" key="2">
    <source>
        <dbReference type="EMBL" id="GBP80509.1"/>
    </source>
</evidence>
<accession>A0A4C1Z0Y1</accession>
<comment type="caution">
    <text evidence="2">The sequence shown here is derived from an EMBL/GenBank/DDBJ whole genome shotgun (WGS) entry which is preliminary data.</text>
</comment>
<sequence>MPTLQDSFCDLYEKGFRKFQYVCVDGCVCGCGCGRVRACRVCVGVREEHYLSAPLMRHAKIPAGCAVCAGARAAINGVAGQRARRYTHTGQFSQLARRHYTAPRCVVRPGNTENVGRVENSRPPPPPSAAFSVSAVELTQYIVKGCRRWVGGGSGGGTTDARFRHVMDRSKNYLRRALSANWARLKITGLITSGGCYEKWHKFRSDSLRNVPRGASRRPGRTTFRSANSSRRRARRPEVGESALHPPCRTNQLRSADEVQVFETAQDCAGRGRPAAAPVTA</sequence>
<name>A0A4C1Z0Y1_EUMVA</name>
<dbReference type="EMBL" id="BGZK01001465">
    <property type="protein sequence ID" value="GBP80509.1"/>
    <property type="molecule type" value="Genomic_DNA"/>
</dbReference>
<evidence type="ECO:0000256" key="1">
    <source>
        <dbReference type="SAM" id="MobiDB-lite"/>
    </source>
</evidence>
<reference evidence="2 3" key="1">
    <citation type="journal article" date="2019" name="Commun. Biol.">
        <title>The bagworm genome reveals a unique fibroin gene that provides high tensile strength.</title>
        <authorList>
            <person name="Kono N."/>
            <person name="Nakamura H."/>
            <person name="Ohtoshi R."/>
            <person name="Tomita M."/>
            <person name="Numata K."/>
            <person name="Arakawa K."/>
        </authorList>
    </citation>
    <scope>NUCLEOTIDE SEQUENCE [LARGE SCALE GENOMIC DNA]</scope>
</reference>
<keyword evidence="3" id="KW-1185">Reference proteome</keyword>
<protein>
    <submittedName>
        <fullName evidence="2">Uncharacterized protein</fullName>
    </submittedName>
</protein>
<organism evidence="2 3">
    <name type="scientific">Eumeta variegata</name>
    <name type="common">Bagworm moth</name>
    <name type="synonym">Eumeta japonica</name>
    <dbReference type="NCBI Taxonomy" id="151549"/>
    <lineage>
        <taxon>Eukaryota</taxon>
        <taxon>Metazoa</taxon>
        <taxon>Ecdysozoa</taxon>
        <taxon>Arthropoda</taxon>
        <taxon>Hexapoda</taxon>
        <taxon>Insecta</taxon>
        <taxon>Pterygota</taxon>
        <taxon>Neoptera</taxon>
        <taxon>Endopterygota</taxon>
        <taxon>Lepidoptera</taxon>
        <taxon>Glossata</taxon>
        <taxon>Ditrysia</taxon>
        <taxon>Tineoidea</taxon>
        <taxon>Psychidae</taxon>
        <taxon>Oiketicinae</taxon>
        <taxon>Eumeta</taxon>
    </lineage>
</organism>
<feature type="region of interest" description="Disordered" evidence="1">
    <location>
        <begin position="209"/>
        <end position="249"/>
    </location>
</feature>
<evidence type="ECO:0000313" key="3">
    <source>
        <dbReference type="Proteomes" id="UP000299102"/>
    </source>
</evidence>
<gene>
    <name evidence="2" type="ORF">EVAR_102439_1</name>
</gene>